<protein>
    <submittedName>
        <fullName evidence="3">HlyD family efflux transporter periplasmic adaptor subunit</fullName>
    </submittedName>
</protein>
<dbReference type="Gene3D" id="2.40.50.100">
    <property type="match status" value="1"/>
</dbReference>
<comment type="subcellular location">
    <subcellularLocation>
        <location evidence="1">Cell envelope</location>
    </subcellularLocation>
</comment>
<proteinExistence type="predicted"/>
<dbReference type="Proteomes" id="UP000490980">
    <property type="component" value="Unassembled WGS sequence"/>
</dbReference>
<reference evidence="3 4" key="1">
    <citation type="submission" date="2020-03" db="EMBL/GenBank/DDBJ databases">
        <authorList>
            <person name="Lai Q."/>
        </authorList>
    </citation>
    <scope>NUCLEOTIDE SEQUENCE [LARGE SCALE GENOMIC DNA]</scope>
    <source>
        <strain evidence="3 4">CCUG 25036</strain>
    </source>
</reference>
<dbReference type="SUPFAM" id="SSF111369">
    <property type="entry name" value="HlyD-like secretion proteins"/>
    <property type="match status" value="1"/>
</dbReference>
<organism evidence="3 4">
    <name type="scientific">Luteibacter anthropi</name>
    <dbReference type="NCBI Taxonomy" id="564369"/>
    <lineage>
        <taxon>Bacteria</taxon>
        <taxon>Pseudomonadati</taxon>
        <taxon>Pseudomonadota</taxon>
        <taxon>Gammaproteobacteria</taxon>
        <taxon>Lysobacterales</taxon>
        <taxon>Rhodanobacteraceae</taxon>
        <taxon>Luteibacter</taxon>
    </lineage>
</organism>
<comment type="caution">
    <text evidence="3">The sequence shown here is derived from an EMBL/GenBank/DDBJ whole genome shotgun (WGS) entry which is preliminary data.</text>
</comment>
<keyword evidence="4" id="KW-1185">Reference proteome</keyword>
<dbReference type="Gene3D" id="1.10.287.470">
    <property type="entry name" value="Helix hairpin bin"/>
    <property type="match status" value="1"/>
</dbReference>
<evidence type="ECO:0000256" key="2">
    <source>
        <dbReference type="ARBA" id="ARBA00023054"/>
    </source>
</evidence>
<dbReference type="AlphaFoldDB" id="A0A7X5U7W4"/>
<dbReference type="PANTHER" id="PTHR32347">
    <property type="entry name" value="EFFLUX SYSTEM COMPONENT YKNX-RELATED"/>
    <property type="match status" value="1"/>
</dbReference>
<evidence type="ECO:0000256" key="1">
    <source>
        <dbReference type="ARBA" id="ARBA00004196"/>
    </source>
</evidence>
<accession>A0A7X5U7W4</accession>
<dbReference type="InterPro" id="IPR050465">
    <property type="entry name" value="UPF0194_transport"/>
</dbReference>
<name>A0A7X5U7W4_9GAMM</name>
<sequence length="459" mass="49467">MTAHASAPPSASARFYAVAARVEAATRAAELGFTICNETRTLVDYRQAALVELSPGRPARLVAHSGLAETDANTPYALWLSAAAARIAKRCETLPPTARVLPLSPAALGEELAAGWDEWLPAHVWVLPLVAPDGTVNALLFLAREQAWPETLSMDSAEFALLQLVNLYGFAWWSLVARPSLWRRGWKAAFTGRRLRYALVGLLLIMLLPIREYTLVPAEVISTESQVIASPREGVVHRMVVLPNTPVKAGDVLAELDDTTLRNRLAVAQAELATAAVEMHQASQQAIENQNAKADLGLAEGKWRERQVDAASLQREVDKLAIRAPADGVFVYGDPDEWAGKPVQTGERIGLLADPHALGVRAWAPVGEATNLAQGAAMKVFLKVAPLSPFDATLDYAGYQPVEAPNGVASYMLRGTVDGTPADARIGLQGTARVSGQWSVLGYLLLRRPLATMRAWCGL</sequence>
<dbReference type="GO" id="GO:0030313">
    <property type="term" value="C:cell envelope"/>
    <property type="evidence" value="ECO:0007669"/>
    <property type="project" value="UniProtKB-SubCell"/>
</dbReference>
<dbReference type="EMBL" id="JAARLZ010000002">
    <property type="protein sequence ID" value="NII05410.1"/>
    <property type="molecule type" value="Genomic_DNA"/>
</dbReference>
<dbReference type="PANTHER" id="PTHR32347:SF23">
    <property type="entry name" value="BLL5650 PROTEIN"/>
    <property type="match status" value="1"/>
</dbReference>
<gene>
    <name evidence="3" type="ORF">HBF25_03280</name>
</gene>
<keyword evidence="2" id="KW-0175">Coiled coil</keyword>
<dbReference type="RefSeq" id="WP_166946523.1">
    <property type="nucleotide sequence ID" value="NZ_JAARLZ010000002.1"/>
</dbReference>
<evidence type="ECO:0000313" key="4">
    <source>
        <dbReference type="Proteomes" id="UP000490980"/>
    </source>
</evidence>
<evidence type="ECO:0000313" key="3">
    <source>
        <dbReference type="EMBL" id="NII05410.1"/>
    </source>
</evidence>